<protein>
    <recommendedName>
        <fullName evidence="7">GtrA/DPMS transmembrane domain-containing protein</fullName>
    </recommendedName>
</protein>
<dbReference type="Pfam" id="PF04138">
    <property type="entry name" value="GtrA_DPMS_TM"/>
    <property type="match status" value="1"/>
</dbReference>
<evidence type="ECO:0000256" key="5">
    <source>
        <dbReference type="ARBA" id="ARBA00023136"/>
    </source>
</evidence>
<keyword evidence="3 6" id="KW-0812">Transmembrane</keyword>
<dbReference type="InterPro" id="IPR007267">
    <property type="entry name" value="GtrA_DPMS_TM"/>
</dbReference>
<dbReference type="GO" id="GO:0000271">
    <property type="term" value="P:polysaccharide biosynthetic process"/>
    <property type="evidence" value="ECO:0007669"/>
    <property type="project" value="InterPro"/>
</dbReference>
<evidence type="ECO:0000256" key="2">
    <source>
        <dbReference type="ARBA" id="ARBA00009399"/>
    </source>
</evidence>
<evidence type="ECO:0000256" key="1">
    <source>
        <dbReference type="ARBA" id="ARBA00004141"/>
    </source>
</evidence>
<gene>
    <name evidence="8" type="ORF">A3J46_04015</name>
</gene>
<evidence type="ECO:0000313" key="8">
    <source>
        <dbReference type="EMBL" id="OGN08655.1"/>
    </source>
</evidence>
<name>A0A1F8F683_9BACT</name>
<dbReference type="InterPro" id="IPR051401">
    <property type="entry name" value="GtrA_CellWall_Glycosyl"/>
</dbReference>
<feature type="transmembrane region" description="Helical" evidence="6">
    <location>
        <begin position="29"/>
        <end position="50"/>
    </location>
</feature>
<comment type="similarity">
    <text evidence="2">Belongs to the GtrA family.</text>
</comment>
<evidence type="ECO:0000256" key="4">
    <source>
        <dbReference type="ARBA" id="ARBA00022989"/>
    </source>
</evidence>
<dbReference type="EMBL" id="MGJP01000057">
    <property type="protein sequence ID" value="OGN08655.1"/>
    <property type="molecule type" value="Genomic_DNA"/>
</dbReference>
<keyword evidence="4 6" id="KW-1133">Transmembrane helix</keyword>
<dbReference type="GO" id="GO:0005886">
    <property type="term" value="C:plasma membrane"/>
    <property type="evidence" value="ECO:0007669"/>
    <property type="project" value="TreeGrafter"/>
</dbReference>
<reference evidence="8 9" key="1">
    <citation type="journal article" date="2016" name="Nat. Commun.">
        <title>Thousands of microbial genomes shed light on interconnected biogeochemical processes in an aquifer system.</title>
        <authorList>
            <person name="Anantharaman K."/>
            <person name="Brown C.T."/>
            <person name="Hug L.A."/>
            <person name="Sharon I."/>
            <person name="Castelle C.J."/>
            <person name="Probst A.J."/>
            <person name="Thomas B.C."/>
            <person name="Singh A."/>
            <person name="Wilkins M.J."/>
            <person name="Karaoz U."/>
            <person name="Brodie E.L."/>
            <person name="Williams K.H."/>
            <person name="Hubbard S.S."/>
            <person name="Banfield J.F."/>
        </authorList>
    </citation>
    <scope>NUCLEOTIDE SEQUENCE [LARGE SCALE GENOMIC DNA]</scope>
</reference>
<feature type="transmembrane region" description="Helical" evidence="6">
    <location>
        <begin position="131"/>
        <end position="154"/>
    </location>
</feature>
<dbReference type="AlphaFoldDB" id="A0A1F8F683"/>
<evidence type="ECO:0000259" key="7">
    <source>
        <dbReference type="Pfam" id="PF04138"/>
    </source>
</evidence>
<sequence>MIPILWVVGVNFGYILGRRIPFFTQFGKFVAIGFTNAAVDFGILNLLIAYTGFASGILFSVFKGASFLGAMLHSYVWNKFWVFDSGGSGGGKVEFAKFASVAVFTILINVGVASFVVNFVDPFLGFDDKTWANMGAVAGAAIGLLFSFVGYKLLVFKKEPAKPSNVVS</sequence>
<proteinExistence type="inferred from homology"/>
<evidence type="ECO:0000313" key="9">
    <source>
        <dbReference type="Proteomes" id="UP000177167"/>
    </source>
</evidence>
<evidence type="ECO:0000256" key="3">
    <source>
        <dbReference type="ARBA" id="ARBA00022692"/>
    </source>
</evidence>
<dbReference type="Proteomes" id="UP000177167">
    <property type="component" value="Unassembled WGS sequence"/>
</dbReference>
<feature type="domain" description="GtrA/DPMS transmembrane" evidence="7">
    <location>
        <begin position="28"/>
        <end position="156"/>
    </location>
</feature>
<dbReference type="PANTHER" id="PTHR38459">
    <property type="entry name" value="PROPHAGE BACTOPRENOL-LINKED GLUCOSE TRANSLOCASE HOMOLOG"/>
    <property type="match status" value="1"/>
</dbReference>
<comment type="caution">
    <text evidence="8">The sequence shown here is derived from an EMBL/GenBank/DDBJ whole genome shotgun (WGS) entry which is preliminary data.</text>
</comment>
<accession>A0A1F8F683</accession>
<comment type="subcellular location">
    <subcellularLocation>
        <location evidence="1">Membrane</location>
        <topology evidence="1">Multi-pass membrane protein</topology>
    </subcellularLocation>
</comment>
<evidence type="ECO:0000256" key="6">
    <source>
        <dbReference type="SAM" id="Phobius"/>
    </source>
</evidence>
<keyword evidence="5 6" id="KW-0472">Membrane</keyword>
<organism evidence="8 9">
    <name type="scientific">Candidatus Yanofskybacteria bacterium RIFCSPHIGHO2_02_FULL_41_11</name>
    <dbReference type="NCBI Taxonomy" id="1802675"/>
    <lineage>
        <taxon>Bacteria</taxon>
        <taxon>Candidatus Yanofskyibacteriota</taxon>
    </lineage>
</organism>
<feature type="transmembrane region" description="Helical" evidence="6">
    <location>
        <begin position="98"/>
        <end position="119"/>
    </location>
</feature>
<dbReference type="PANTHER" id="PTHR38459:SF1">
    <property type="entry name" value="PROPHAGE BACTOPRENOL-LINKED GLUCOSE TRANSLOCASE HOMOLOG"/>
    <property type="match status" value="1"/>
</dbReference>
<feature type="transmembrane region" description="Helical" evidence="6">
    <location>
        <begin position="56"/>
        <end position="77"/>
    </location>
</feature>